<evidence type="ECO:0000256" key="1">
    <source>
        <dbReference type="SAM" id="Phobius"/>
    </source>
</evidence>
<proteinExistence type="predicted"/>
<evidence type="ECO:0000313" key="3">
    <source>
        <dbReference type="EMBL" id="KAF4381473.1"/>
    </source>
</evidence>
<accession>A0A7J6GF04</accession>
<keyword evidence="1" id="KW-0812">Transmembrane</keyword>
<evidence type="ECO:0000313" key="4">
    <source>
        <dbReference type="Proteomes" id="UP000525078"/>
    </source>
</evidence>
<dbReference type="AlphaFoldDB" id="A0A7J6GF04"/>
<sequence>MNRHQQGFGICFRFRNFGTTPRSNSDQQWTGLIWEEKELRRTPLPGTVICIKSLSLVIVLWGLPFLLSLWISQGDGHKDKTAKSSIDMSMWEEAERLQSGVNSSLAGGHPPV</sequence>
<keyword evidence="5" id="KW-1185">Reference proteome</keyword>
<protein>
    <submittedName>
        <fullName evidence="3">Uncharacterized protein</fullName>
    </submittedName>
</protein>
<keyword evidence="1" id="KW-0472">Membrane</keyword>
<gene>
    <name evidence="2" type="ORF">F8388_012011</name>
    <name evidence="3" type="ORF">G4B88_029828</name>
</gene>
<organism evidence="3 5">
    <name type="scientific">Cannabis sativa</name>
    <name type="common">Hemp</name>
    <name type="synonym">Marijuana</name>
    <dbReference type="NCBI Taxonomy" id="3483"/>
    <lineage>
        <taxon>Eukaryota</taxon>
        <taxon>Viridiplantae</taxon>
        <taxon>Streptophyta</taxon>
        <taxon>Embryophyta</taxon>
        <taxon>Tracheophyta</taxon>
        <taxon>Spermatophyta</taxon>
        <taxon>Magnoliopsida</taxon>
        <taxon>eudicotyledons</taxon>
        <taxon>Gunneridae</taxon>
        <taxon>Pentapetalae</taxon>
        <taxon>rosids</taxon>
        <taxon>fabids</taxon>
        <taxon>Rosales</taxon>
        <taxon>Cannabaceae</taxon>
        <taxon>Cannabis</taxon>
    </lineage>
</organism>
<keyword evidence="1" id="KW-1133">Transmembrane helix</keyword>
<reference evidence="4 5" key="1">
    <citation type="journal article" date="2020" name="bioRxiv">
        <title>Sequence and annotation of 42 cannabis genomes reveals extensive copy number variation in cannabinoid synthesis and pathogen resistance genes.</title>
        <authorList>
            <person name="Mckernan K.J."/>
            <person name="Helbert Y."/>
            <person name="Kane L.T."/>
            <person name="Ebling H."/>
            <person name="Zhang L."/>
            <person name="Liu B."/>
            <person name="Eaton Z."/>
            <person name="Mclaughlin S."/>
            <person name="Kingan S."/>
            <person name="Baybayan P."/>
            <person name="Concepcion G."/>
            <person name="Jordan M."/>
            <person name="Riva A."/>
            <person name="Barbazuk W."/>
            <person name="Harkins T."/>
        </authorList>
    </citation>
    <scope>NUCLEOTIDE SEQUENCE [LARGE SCALE GENOMIC DNA]</scope>
    <source>
        <strain evidence="4 5">cv. Jamaican Lion 4</strain>
        <strain evidence="3">Father</strain>
        <strain evidence="2">Mother</strain>
        <tissue evidence="3">Leaf</tissue>
    </source>
</reference>
<dbReference type="Proteomes" id="UP000525078">
    <property type="component" value="Unassembled WGS sequence"/>
</dbReference>
<feature type="transmembrane region" description="Helical" evidence="1">
    <location>
        <begin position="49"/>
        <end position="71"/>
    </location>
</feature>
<dbReference type="Proteomes" id="UP000583929">
    <property type="component" value="Unassembled WGS sequence"/>
</dbReference>
<dbReference type="EMBL" id="JAATIP010000063">
    <property type="protein sequence ID" value="KAF4381089.1"/>
    <property type="molecule type" value="Genomic_DNA"/>
</dbReference>
<name>A0A7J6GF04_CANSA</name>
<dbReference type="EMBL" id="JAATIQ010000109">
    <property type="protein sequence ID" value="KAF4381473.1"/>
    <property type="molecule type" value="Genomic_DNA"/>
</dbReference>
<evidence type="ECO:0000313" key="2">
    <source>
        <dbReference type="EMBL" id="KAF4381089.1"/>
    </source>
</evidence>
<evidence type="ECO:0000313" key="5">
    <source>
        <dbReference type="Proteomes" id="UP000583929"/>
    </source>
</evidence>
<comment type="caution">
    <text evidence="3">The sequence shown here is derived from an EMBL/GenBank/DDBJ whole genome shotgun (WGS) entry which is preliminary data.</text>
</comment>